<keyword evidence="2" id="KW-0732">Signal</keyword>
<feature type="compositionally biased region" description="Polar residues" evidence="1">
    <location>
        <begin position="103"/>
        <end position="115"/>
    </location>
</feature>
<accession>A0A6G5A7K0</accession>
<dbReference type="VEuPathDB" id="VectorBase:LOC119159938"/>
<feature type="signal peptide" evidence="2">
    <location>
        <begin position="1"/>
        <end position="24"/>
    </location>
</feature>
<dbReference type="EMBL" id="GIKN01004698">
    <property type="protein sequence ID" value="NIE46971.1"/>
    <property type="molecule type" value="Transcribed_RNA"/>
</dbReference>
<reference evidence="3" key="1">
    <citation type="submission" date="2020-03" db="EMBL/GenBank/DDBJ databases">
        <title>A transcriptome and proteome of the tick Rhipicephalus microplus shaped by the genetic composition of its hosts and developmental stage.</title>
        <authorList>
            <person name="Garcia G.R."/>
            <person name="Ribeiro J.M.C."/>
            <person name="Maruyama S.R."/>
            <person name="Gardinasse L.G."/>
            <person name="Nelson K."/>
            <person name="Ferreira B.R."/>
            <person name="Andrade T.G."/>
            <person name="Santos I.K.F.M."/>
        </authorList>
    </citation>
    <scope>NUCLEOTIDE SEQUENCE</scope>
    <source>
        <strain evidence="3">NSGR</strain>
        <tissue evidence="3">Salivary glands</tissue>
    </source>
</reference>
<evidence type="ECO:0000313" key="3">
    <source>
        <dbReference type="EMBL" id="NIE46971.1"/>
    </source>
</evidence>
<dbReference type="OrthoDB" id="6504899at2759"/>
<sequence>MKASAVTLLFCAVLFCAQLRESECLFKNHKCGKIIASKFTNVFGRTLYCTYLCRSFPPRMEHESDGTPCWNIRGKGTCQGGRCKIGADGRITTVKPLPPKPQPSQTSKNHSSTTAHARPTSVAGAKGVVVN</sequence>
<name>A0A6G5A7K0_RHIMP</name>
<feature type="chain" id="PRO_5026265348" evidence="2">
    <location>
        <begin position="25"/>
        <end position="131"/>
    </location>
</feature>
<protein>
    <submittedName>
        <fullName evidence="3">Putative conserved secreted protein</fullName>
    </submittedName>
</protein>
<organism evidence="3">
    <name type="scientific">Rhipicephalus microplus</name>
    <name type="common">Cattle tick</name>
    <name type="synonym">Boophilus microplus</name>
    <dbReference type="NCBI Taxonomy" id="6941"/>
    <lineage>
        <taxon>Eukaryota</taxon>
        <taxon>Metazoa</taxon>
        <taxon>Ecdysozoa</taxon>
        <taxon>Arthropoda</taxon>
        <taxon>Chelicerata</taxon>
        <taxon>Arachnida</taxon>
        <taxon>Acari</taxon>
        <taxon>Parasitiformes</taxon>
        <taxon>Ixodida</taxon>
        <taxon>Ixodoidea</taxon>
        <taxon>Ixodidae</taxon>
        <taxon>Rhipicephalinae</taxon>
        <taxon>Rhipicephalus</taxon>
        <taxon>Boophilus</taxon>
    </lineage>
</organism>
<feature type="region of interest" description="Disordered" evidence="1">
    <location>
        <begin position="89"/>
        <end position="131"/>
    </location>
</feature>
<dbReference type="AlphaFoldDB" id="A0A6G5A7K0"/>
<evidence type="ECO:0000256" key="1">
    <source>
        <dbReference type="SAM" id="MobiDB-lite"/>
    </source>
</evidence>
<evidence type="ECO:0000256" key="2">
    <source>
        <dbReference type="SAM" id="SignalP"/>
    </source>
</evidence>
<proteinExistence type="predicted"/>